<evidence type="ECO:0000313" key="1">
    <source>
        <dbReference type="EMBL" id="MBW2936605.1"/>
    </source>
</evidence>
<keyword evidence="2" id="KW-1185">Reference proteome</keyword>
<dbReference type="AlphaFoldDB" id="A0A9X1JUG1"/>
<dbReference type="Proteomes" id="UP001138686">
    <property type="component" value="Unassembled WGS sequence"/>
</dbReference>
<dbReference type="EMBL" id="JAHWDP010000001">
    <property type="protein sequence ID" value="MBW2936605.1"/>
    <property type="molecule type" value="Genomic_DNA"/>
</dbReference>
<dbReference type="RefSeq" id="WP_219050420.1">
    <property type="nucleotide sequence ID" value="NZ_JAHWDP010000001.1"/>
</dbReference>
<accession>A0A9X1JUG1</accession>
<name>A0A9X1JUG1_9FLAO</name>
<comment type="caution">
    <text evidence="1">The sequence shown here is derived from an EMBL/GenBank/DDBJ whole genome shotgun (WGS) entry which is preliminary data.</text>
</comment>
<protein>
    <submittedName>
        <fullName evidence="1">Uncharacterized protein</fullName>
    </submittedName>
</protein>
<reference evidence="1" key="1">
    <citation type="submission" date="2021-07" db="EMBL/GenBank/DDBJ databases">
        <title>Aureisphaera sp. CAU 1614 isolated from sea sediment.</title>
        <authorList>
            <person name="Kim W."/>
        </authorList>
    </citation>
    <scope>NUCLEOTIDE SEQUENCE</scope>
    <source>
        <strain evidence="1">CAU 1614</strain>
    </source>
</reference>
<sequence>MKNNQGFGKLITVEDYWIKLCWEYDKLKKEPHNTFKAFNFVITAYHLLEWIAPKPLGAQNKEWPQIKQNIKHLKVCEQLANGAKHFEVDKSRHKLVKKLESYGYVEDGYVEAGYFEEQIIITLSDSTVLTILELAESLISDWKNELVNRDYQIKDTPNTHI</sequence>
<evidence type="ECO:0000313" key="2">
    <source>
        <dbReference type="Proteomes" id="UP001138686"/>
    </source>
</evidence>
<organism evidence="1 2">
    <name type="scientific">Halomarinibacterium sedimenti</name>
    <dbReference type="NCBI Taxonomy" id="2857106"/>
    <lineage>
        <taxon>Bacteria</taxon>
        <taxon>Pseudomonadati</taxon>
        <taxon>Bacteroidota</taxon>
        <taxon>Flavobacteriia</taxon>
        <taxon>Flavobacteriales</taxon>
        <taxon>Flavobacteriaceae</taxon>
        <taxon>Halomarinibacterium</taxon>
    </lineage>
</organism>
<proteinExistence type="predicted"/>
<gene>
    <name evidence="1" type="ORF">KXJ69_00715</name>
</gene>